<evidence type="ECO:0000313" key="1">
    <source>
        <dbReference type="EMBL" id="PTQ40097.1"/>
    </source>
</evidence>
<reference evidence="2" key="1">
    <citation type="journal article" date="2017" name="Cell">
        <title>Insights into land plant evolution garnered from the Marchantia polymorpha genome.</title>
        <authorList>
            <person name="Bowman J.L."/>
            <person name="Kohchi T."/>
            <person name="Yamato K.T."/>
            <person name="Jenkins J."/>
            <person name="Shu S."/>
            <person name="Ishizaki K."/>
            <person name="Yamaoka S."/>
            <person name="Nishihama R."/>
            <person name="Nakamura Y."/>
            <person name="Berger F."/>
            <person name="Adam C."/>
            <person name="Aki S.S."/>
            <person name="Althoff F."/>
            <person name="Araki T."/>
            <person name="Arteaga-Vazquez M.A."/>
            <person name="Balasubrmanian S."/>
            <person name="Barry K."/>
            <person name="Bauer D."/>
            <person name="Boehm C.R."/>
            <person name="Briginshaw L."/>
            <person name="Caballero-Perez J."/>
            <person name="Catarino B."/>
            <person name="Chen F."/>
            <person name="Chiyoda S."/>
            <person name="Chovatia M."/>
            <person name="Davies K.M."/>
            <person name="Delmans M."/>
            <person name="Demura T."/>
            <person name="Dierschke T."/>
            <person name="Dolan L."/>
            <person name="Dorantes-Acosta A.E."/>
            <person name="Eklund D.M."/>
            <person name="Florent S.N."/>
            <person name="Flores-Sandoval E."/>
            <person name="Fujiyama A."/>
            <person name="Fukuzawa H."/>
            <person name="Galik B."/>
            <person name="Grimanelli D."/>
            <person name="Grimwood J."/>
            <person name="Grossniklaus U."/>
            <person name="Hamada T."/>
            <person name="Haseloff J."/>
            <person name="Hetherington A.J."/>
            <person name="Higo A."/>
            <person name="Hirakawa Y."/>
            <person name="Hundley H.N."/>
            <person name="Ikeda Y."/>
            <person name="Inoue K."/>
            <person name="Inoue S.I."/>
            <person name="Ishida S."/>
            <person name="Jia Q."/>
            <person name="Kakita M."/>
            <person name="Kanazawa T."/>
            <person name="Kawai Y."/>
            <person name="Kawashima T."/>
            <person name="Kennedy M."/>
            <person name="Kinose K."/>
            <person name="Kinoshita T."/>
            <person name="Kohara Y."/>
            <person name="Koide E."/>
            <person name="Komatsu K."/>
            <person name="Kopischke S."/>
            <person name="Kubo M."/>
            <person name="Kyozuka J."/>
            <person name="Lagercrantz U."/>
            <person name="Lin S.S."/>
            <person name="Lindquist E."/>
            <person name="Lipzen A.M."/>
            <person name="Lu C.W."/>
            <person name="De Luna E."/>
            <person name="Martienssen R.A."/>
            <person name="Minamino N."/>
            <person name="Mizutani M."/>
            <person name="Mizutani M."/>
            <person name="Mochizuki N."/>
            <person name="Monte I."/>
            <person name="Mosher R."/>
            <person name="Nagasaki H."/>
            <person name="Nakagami H."/>
            <person name="Naramoto S."/>
            <person name="Nishitani K."/>
            <person name="Ohtani M."/>
            <person name="Okamoto T."/>
            <person name="Okumura M."/>
            <person name="Phillips J."/>
            <person name="Pollak B."/>
            <person name="Reinders A."/>
            <person name="Rovekamp M."/>
            <person name="Sano R."/>
            <person name="Sawa S."/>
            <person name="Schmid M.W."/>
            <person name="Shirakawa M."/>
            <person name="Solano R."/>
            <person name="Spunde A."/>
            <person name="Suetsugu N."/>
            <person name="Sugano S."/>
            <person name="Sugiyama A."/>
            <person name="Sun R."/>
            <person name="Suzuki Y."/>
            <person name="Takenaka M."/>
            <person name="Takezawa D."/>
            <person name="Tomogane H."/>
            <person name="Tsuzuki M."/>
            <person name="Ueda T."/>
            <person name="Umeda M."/>
            <person name="Ward J.M."/>
            <person name="Watanabe Y."/>
            <person name="Yazaki K."/>
            <person name="Yokoyama R."/>
            <person name="Yoshitake Y."/>
            <person name="Yotsui I."/>
            <person name="Zachgo S."/>
            <person name="Schmutz J."/>
        </authorList>
    </citation>
    <scope>NUCLEOTIDE SEQUENCE [LARGE SCALE GENOMIC DNA]</scope>
    <source>
        <strain evidence="2">Tak-1</strain>
    </source>
</reference>
<accession>A0A2R6X1W3</accession>
<evidence type="ECO:0000313" key="2">
    <source>
        <dbReference type="Proteomes" id="UP000244005"/>
    </source>
</evidence>
<dbReference type="Proteomes" id="UP000244005">
    <property type="component" value="Unassembled WGS sequence"/>
</dbReference>
<keyword evidence="2" id="KW-1185">Reference proteome</keyword>
<dbReference type="OrthoDB" id="10609654at2759"/>
<organism evidence="1 2">
    <name type="scientific">Marchantia polymorpha</name>
    <name type="common">Common liverwort</name>
    <name type="synonym">Marchantia aquatica</name>
    <dbReference type="NCBI Taxonomy" id="3197"/>
    <lineage>
        <taxon>Eukaryota</taxon>
        <taxon>Viridiplantae</taxon>
        <taxon>Streptophyta</taxon>
        <taxon>Embryophyta</taxon>
        <taxon>Marchantiophyta</taxon>
        <taxon>Marchantiopsida</taxon>
        <taxon>Marchantiidae</taxon>
        <taxon>Marchantiales</taxon>
        <taxon>Marchantiaceae</taxon>
        <taxon>Marchantia</taxon>
    </lineage>
</organism>
<sequence length="218" mass="24790">MRRRRWCRCLSLIRPPSFVPRQRVRIFHEEHRRFAPRFLHLLVHSGIVLRHVEALAPGRADFSRRILWDEALPQGGGGNEGRKEGRGDIAGCDMLEVSKKPSPAPLLKYHFALVTSCCCYCRRLEDVEFHDVLSERESEDSSRVMGFVCCPCTGRTTRQSERTSIRCLSLCLLRVRDVSTANLVRPSSRVRIVGGSERTPLTLAIAFSPTLTGKDFVR</sequence>
<dbReference type="Gramene" id="Mp4g17220.1">
    <property type="protein sequence ID" value="Mp4g17220.1.cds1"/>
    <property type="gene ID" value="Mp4g17220"/>
</dbReference>
<gene>
    <name evidence="1" type="ORF">MARPO_0041s0004</name>
</gene>
<name>A0A2R6X1W3_MARPO</name>
<dbReference type="EMBL" id="KZ772713">
    <property type="protein sequence ID" value="PTQ40097.1"/>
    <property type="molecule type" value="Genomic_DNA"/>
</dbReference>
<proteinExistence type="predicted"/>
<dbReference type="AlphaFoldDB" id="A0A2R6X1W3"/>
<protein>
    <submittedName>
        <fullName evidence="1">Uncharacterized protein</fullName>
    </submittedName>
</protein>